<proteinExistence type="predicted"/>
<keyword evidence="4" id="KW-1185">Reference proteome</keyword>
<dbReference type="GO" id="GO:0006086">
    <property type="term" value="P:pyruvate decarboxylation to acetyl-CoA"/>
    <property type="evidence" value="ECO:0007669"/>
    <property type="project" value="InterPro"/>
</dbReference>
<organism evidence="3 4">
    <name type="scientific">Frieseomelitta varia</name>
    <dbReference type="NCBI Taxonomy" id="561572"/>
    <lineage>
        <taxon>Eukaryota</taxon>
        <taxon>Metazoa</taxon>
        <taxon>Ecdysozoa</taxon>
        <taxon>Arthropoda</taxon>
        <taxon>Hexapoda</taxon>
        <taxon>Insecta</taxon>
        <taxon>Pterygota</taxon>
        <taxon>Neoptera</taxon>
        <taxon>Endopterygota</taxon>
        <taxon>Hymenoptera</taxon>
        <taxon>Apocrita</taxon>
        <taxon>Aculeata</taxon>
        <taxon>Apoidea</taxon>
        <taxon>Anthophila</taxon>
        <taxon>Apidae</taxon>
        <taxon>Frieseomelitta</taxon>
    </lineage>
</organism>
<gene>
    <name evidence="3" type="ORF">E2986_01927</name>
</gene>
<comment type="caution">
    <text evidence="3">The sequence shown here is derived from an EMBL/GenBank/DDBJ whole genome shotgun (WGS) entry which is preliminary data.</text>
</comment>
<accession>A0A833RU15</accession>
<dbReference type="Proteomes" id="UP000655588">
    <property type="component" value="Unassembled WGS sequence"/>
</dbReference>
<sequence>MAQMTIPRIALLSIKNSNRVIPRIFVPLKYQRLCFHTSWVLDGMQFIQKYFINTFEDGIKIDYATNYHIKGREVLMPSLSPTMESGTIVKWLKKEGDKIEPGDALADIQTDKAVVTMEVDDESVLAKIIVQEGTKDIKVGTLIALTNKC</sequence>
<dbReference type="GO" id="GO:0005739">
    <property type="term" value="C:mitochondrion"/>
    <property type="evidence" value="ECO:0007669"/>
    <property type="project" value="TreeGrafter"/>
</dbReference>
<evidence type="ECO:0000313" key="4">
    <source>
        <dbReference type="Proteomes" id="UP000655588"/>
    </source>
</evidence>
<dbReference type="PANTHER" id="PTHR23151:SF90">
    <property type="entry name" value="DIHYDROLIPOYLLYSINE-RESIDUE ACETYLTRANSFERASE COMPONENT OF PYRUVATE DEHYDROGENASE COMPLEX, MITOCHONDRIAL-RELATED"/>
    <property type="match status" value="1"/>
</dbReference>
<dbReference type="PANTHER" id="PTHR23151">
    <property type="entry name" value="DIHYDROLIPOAMIDE ACETYL/SUCCINYL-TRANSFERASE-RELATED"/>
    <property type="match status" value="1"/>
</dbReference>
<dbReference type="InterPro" id="IPR045257">
    <property type="entry name" value="E2/Pdx1"/>
</dbReference>
<dbReference type="GO" id="GO:0045254">
    <property type="term" value="C:pyruvate dehydrogenase complex"/>
    <property type="evidence" value="ECO:0007669"/>
    <property type="project" value="InterPro"/>
</dbReference>
<protein>
    <recommendedName>
        <fullName evidence="2">Lipoyl-binding domain-containing protein</fullName>
    </recommendedName>
</protein>
<dbReference type="FunFam" id="2.40.50.100:FF:000010">
    <property type="entry name" value="Acetyltransferase component of pyruvate dehydrogenase complex"/>
    <property type="match status" value="1"/>
</dbReference>
<dbReference type="AlphaFoldDB" id="A0A833RU15"/>
<keyword evidence="1" id="KW-0450">Lipoyl</keyword>
<dbReference type="CDD" id="cd06849">
    <property type="entry name" value="lipoyl_domain"/>
    <property type="match status" value="1"/>
</dbReference>
<dbReference type="PROSITE" id="PS50968">
    <property type="entry name" value="BIOTINYL_LIPOYL"/>
    <property type="match status" value="1"/>
</dbReference>
<dbReference type="Gene3D" id="2.40.50.100">
    <property type="match status" value="1"/>
</dbReference>
<feature type="domain" description="Lipoyl-binding" evidence="2">
    <location>
        <begin position="71"/>
        <end position="147"/>
    </location>
</feature>
<evidence type="ECO:0000259" key="2">
    <source>
        <dbReference type="PROSITE" id="PS50968"/>
    </source>
</evidence>
<dbReference type="InterPro" id="IPR000089">
    <property type="entry name" value="Biotin_lipoyl"/>
</dbReference>
<dbReference type="EMBL" id="WNWW01000751">
    <property type="protein sequence ID" value="KAF3422256.1"/>
    <property type="molecule type" value="Genomic_DNA"/>
</dbReference>
<dbReference type="SUPFAM" id="SSF51230">
    <property type="entry name" value="Single hybrid motif"/>
    <property type="match status" value="1"/>
</dbReference>
<name>A0A833RU15_9HYME</name>
<evidence type="ECO:0000313" key="3">
    <source>
        <dbReference type="EMBL" id="KAF3422256.1"/>
    </source>
</evidence>
<dbReference type="InterPro" id="IPR011053">
    <property type="entry name" value="Single_hybrid_motif"/>
</dbReference>
<dbReference type="Pfam" id="PF00364">
    <property type="entry name" value="Biotin_lipoyl"/>
    <property type="match status" value="1"/>
</dbReference>
<evidence type="ECO:0000256" key="1">
    <source>
        <dbReference type="ARBA" id="ARBA00022823"/>
    </source>
</evidence>
<reference evidence="3" key="1">
    <citation type="submission" date="2019-11" db="EMBL/GenBank/DDBJ databases">
        <title>The nuclear and mitochondrial genomes of Frieseomelitta varia - a highly eusocial stingless bee (Meliponini) with a permanently sterile worker caste.</title>
        <authorList>
            <person name="Freitas F.C.P."/>
            <person name="Lourenco A.P."/>
            <person name="Nunes F.M.F."/>
            <person name="Paschoal A.R."/>
            <person name="Abreu F.C.P."/>
            <person name="Barbin F.O."/>
            <person name="Bataglia L."/>
            <person name="Cardoso-Junior C.A.M."/>
            <person name="Cervoni M.S."/>
            <person name="Silva S.R."/>
            <person name="Dalarmi F."/>
            <person name="Del Lama M.A."/>
            <person name="Depintor T.S."/>
            <person name="Ferreira K.M."/>
            <person name="Goria P.S."/>
            <person name="Jaskot M.C."/>
            <person name="Lago D.C."/>
            <person name="Luna-Lucena D."/>
            <person name="Moda L.M."/>
            <person name="Nascimento L."/>
            <person name="Pedrino M."/>
            <person name="Rabico F.O."/>
            <person name="Sanches F.C."/>
            <person name="Santos D.E."/>
            <person name="Santos C.G."/>
            <person name="Vieira J."/>
            <person name="Lopes T.F."/>
            <person name="Barchuk A.R."/>
            <person name="Hartfelder K."/>
            <person name="Simoes Z.L.P."/>
            <person name="Bitondi M.M.G."/>
            <person name="Pinheiro D.G."/>
        </authorList>
    </citation>
    <scope>NUCLEOTIDE SEQUENCE</scope>
    <source>
        <strain evidence="3">USP_RPSP 00005682</strain>
        <tissue evidence="3">Whole individual</tissue>
    </source>
</reference>